<dbReference type="GO" id="GO:0046872">
    <property type="term" value="F:metal ion binding"/>
    <property type="evidence" value="ECO:0007669"/>
    <property type="project" value="UniProtKB-KW"/>
</dbReference>
<evidence type="ECO:0000313" key="7">
    <source>
        <dbReference type="Proteomes" id="UP000317691"/>
    </source>
</evidence>
<dbReference type="Proteomes" id="UP000317691">
    <property type="component" value="Unassembled WGS sequence"/>
</dbReference>
<reference evidence="6 7" key="1">
    <citation type="journal article" date="2019" name="Nat. Microbiol.">
        <title>Mediterranean grassland soil C-N compound turnover is dependent on rainfall and depth, and is mediated by genomically divergent microorganisms.</title>
        <authorList>
            <person name="Diamond S."/>
            <person name="Andeer P.F."/>
            <person name="Li Z."/>
            <person name="Crits-Christoph A."/>
            <person name="Burstein D."/>
            <person name="Anantharaman K."/>
            <person name="Lane K.R."/>
            <person name="Thomas B.C."/>
            <person name="Pan C."/>
            <person name="Northen T.R."/>
            <person name="Banfield J.F."/>
        </authorList>
    </citation>
    <scope>NUCLEOTIDE SEQUENCE [LARGE SCALE GENOMIC DNA]</scope>
    <source>
        <strain evidence="6">WS_9</strain>
    </source>
</reference>
<evidence type="ECO:0000256" key="3">
    <source>
        <dbReference type="ARBA" id="ARBA00022723"/>
    </source>
</evidence>
<dbReference type="Gene3D" id="3.40.50.280">
    <property type="entry name" value="Cobalamin-binding domain"/>
    <property type="match status" value="1"/>
</dbReference>
<gene>
    <name evidence="6" type="ORF">E6K79_02640</name>
</gene>
<dbReference type="InterPro" id="IPR007197">
    <property type="entry name" value="rSAM"/>
</dbReference>
<dbReference type="PANTHER" id="PTHR43409">
    <property type="entry name" value="ANAEROBIC MAGNESIUM-PROTOPORPHYRIN IX MONOMETHYL ESTER CYCLASE-RELATED"/>
    <property type="match status" value="1"/>
</dbReference>
<comment type="cofactor">
    <cofactor evidence="1">
        <name>[4Fe-4S] cluster</name>
        <dbReference type="ChEBI" id="CHEBI:49883"/>
    </cofactor>
</comment>
<accession>A0A538TRW8</accession>
<dbReference type="SFLD" id="SFLDG01082">
    <property type="entry name" value="B12-binding_domain_containing"/>
    <property type="match status" value="1"/>
</dbReference>
<evidence type="ECO:0000256" key="1">
    <source>
        <dbReference type="ARBA" id="ARBA00001966"/>
    </source>
</evidence>
<dbReference type="SUPFAM" id="SSF102114">
    <property type="entry name" value="Radical SAM enzymes"/>
    <property type="match status" value="1"/>
</dbReference>
<organism evidence="6 7">
    <name type="scientific">Eiseniibacteriota bacterium</name>
    <dbReference type="NCBI Taxonomy" id="2212470"/>
    <lineage>
        <taxon>Bacteria</taxon>
        <taxon>Candidatus Eiseniibacteriota</taxon>
    </lineage>
</organism>
<protein>
    <submittedName>
        <fullName evidence="6">Radical SAM protein</fullName>
    </submittedName>
</protein>
<dbReference type="GO" id="GO:0003824">
    <property type="term" value="F:catalytic activity"/>
    <property type="evidence" value="ECO:0007669"/>
    <property type="project" value="InterPro"/>
</dbReference>
<keyword evidence="2" id="KW-0949">S-adenosyl-L-methionine</keyword>
<evidence type="ECO:0000256" key="5">
    <source>
        <dbReference type="ARBA" id="ARBA00023014"/>
    </source>
</evidence>
<dbReference type="InterPro" id="IPR051198">
    <property type="entry name" value="BchE-like"/>
</dbReference>
<proteinExistence type="predicted"/>
<keyword evidence="4" id="KW-0408">Iron</keyword>
<comment type="caution">
    <text evidence="6">The sequence shown here is derived from an EMBL/GenBank/DDBJ whole genome shotgun (WGS) entry which is preliminary data.</text>
</comment>
<dbReference type="SFLD" id="SFLDS00029">
    <property type="entry name" value="Radical_SAM"/>
    <property type="match status" value="1"/>
</dbReference>
<dbReference type="GO" id="GO:0051536">
    <property type="term" value="F:iron-sulfur cluster binding"/>
    <property type="evidence" value="ECO:0007669"/>
    <property type="project" value="UniProtKB-KW"/>
</dbReference>
<name>A0A538TRW8_UNCEI</name>
<evidence type="ECO:0000256" key="2">
    <source>
        <dbReference type="ARBA" id="ARBA00022691"/>
    </source>
</evidence>
<keyword evidence="5" id="KW-0411">Iron-sulfur</keyword>
<dbReference type="InterPro" id="IPR058240">
    <property type="entry name" value="rSAM_sf"/>
</dbReference>
<evidence type="ECO:0000256" key="4">
    <source>
        <dbReference type="ARBA" id="ARBA00023004"/>
    </source>
</evidence>
<keyword evidence="3" id="KW-0479">Metal-binding</keyword>
<sequence>MRRLRVGIVDLVARTPTRSLYAWVMHANLASIMPQVIGVWCEEQGHEVELVCYTGFEDLTRLIPHDIDILFISAFSQAAQLSYAISNMYRKKGVITALGGPHARCYPQDSQKYFDYVLGFTDKETLKTVLDDCTQHRPVGLYLTAKKHPPTLPGVRERWKFIEPIIAKAPTFKLVPMIGSLGCPYTCPFCIDSTVDYQPLGFEQIREDLRFLRTKMKRPRVGWHDPNFGVRFNDYMNTIEDAVPPGSIDFVAESSLSLLAEPHLVRMKKNGFKGILPGIESWYSLGNKAGTGSAIQGAEKVRQVSEHVNQVLRYIPYVQTNFVLGLDMDQGDEPFELTKRFVDMTPGAFPGYSLLTAFGQAAPLNLQLQKDQRVSAFPFHFLNNNHAMNVKPKNYGWPEFYDRVIDLTEYTFSWRAIVNRYRASKEAIPRWMNVVRAISTEGFGRIRYHNAVRQMLDQDPTFLPYFDGESESLPQFYVDRVKRDLGGLWDHLPEGALYHDPNAYLKSHTRGNGDPALALPIVS</sequence>
<dbReference type="EMBL" id="VBOZ01000009">
    <property type="protein sequence ID" value="TMQ66373.1"/>
    <property type="molecule type" value="Genomic_DNA"/>
</dbReference>
<evidence type="ECO:0000313" key="6">
    <source>
        <dbReference type="EMBL" id="TMQ66373.1"/>
    </source>
</evidence>
<dbReference type="AlphaFoldDB" id="A0A538TRW8"/>